<dbReference type="Proteomes" id="UP000606499">
    <property type="component" value="Unassembled WGS sequence"/>
</dbReference>
<dbReference type="InterPro" id="IPR017587">
    <property type="entry name" value="YqeC"/>
</dbReference>
<proteinExistence type="predicted"/>
<evidence type="ECO:0000313" key="1">
    <source>
        <dbReference type="EMBL" id="MBC5724184.1"/>
    </source>
</evidence>
<keyword evidence="2" id="KW-1185">Reference proteome</keyword>
<dbReference type="RefSeq" id="WP_147573705.1">
    <property type="nucleotide sequence ID" value="NZ_JACOPL010000001.1"/>
</dbReference>
<protein>
    <submittedName>
        <fullName evidence="1">Selenium-dependent hydroxylase accessory protein YqeC</fullName>
    </submittedName>
</protein>
<dbReference type="EMBL" id="JACOPL010000001">
    <property type="protein sequence ID" value="MBC5724184.1"/>
    <property type="molecule type" value="Genomic_DNA"/>
</dbReference>
<name>A0A923RUS5_9FIRM</name>
<dbReference type="AlphaFoldDB" id="A0A923RUS5"/>
<evidence type="ECO:0000313" key="2">
    <source>
        <dbReference type="Proteomes" id="UP000606499"/>
    </source>
</evidence>
<sequence length="233" mass="24897">MSPFVIAAVGAGGKTTALLHLARALSHRAVLLTTTTHMFPVRPPLCRSLLLDPPPIQLQEQLRRTGVTCAGTRSTDGKMGALPAALLQQSIRASDITLCEADGAHGLPLKLHRPDEPVLPPQTSLCLIVAGLSALGRPVGAAVHRYQLHPVWAQAPSQRIGPQTMISCIRETVAAVGLPPDKLRVFLNQSDLTGVRPQAKEILQALSSDGLDCRMGSLHDTPAHFIDWLLPLT</sequence>
<dbReference type="NCBIfam" id="TIGR03172">
    <property type="entry name" value="selenium cofactor biosynthesis protein YqeC"/>
    <property type="match status" value="1"/>
</dbReference>
<accession>A0A923RUS5</accession>
<gene>
    <name evidence="1" type="primary">yqeC</name>
    <name evidence="1" type="ORF">H8S45_01665</name>
</gene>
<dbReference type="Pfam" id="PF19842">
    <property type="entry name" value="YqeC"/>
    <property type="match status" value="1"/>
</dbReference>
<reference evidence="1" key="1">
    <citation type="submission" date="2020-08" db="EMBL/GenBank/DDBJ databases">
        <title>Genome public.</title>
        <authorList>
            <person name="Liu C."/>
            <person name="Sun Q."/>
        </authorList>
    </citation>
    <scope>NUCLEOTIDE SEQUENCE</scope>
    <source>
        <strain evidence="1">NSJ-28</strain>
    </source>
</reference>
<comment type="caution">
    <text evidence="1">The sequence shown here is derived from an EMBL/GenBank/DDBJ whole genome shotgun (WGS) entry which is preliminary data.</text>
</comment>
<organism evidence="1 2">
    <name type="scientific">Agathobaculum faecis</name>
    <dbReference type="NCBI Taxonomy" id="2763013"/>
    <lineage>
        <taxon>Bacteria</taxon>
        <taxon>Bacillati</taxon>
        <taxon>Bacillota</taxon>
        <taxon>Clostridia</taxon>
        <taxon>Eubacteriales</taxon>
        <taxon>Butyricicoccaceae</taxon>
        <taxon>Agathobaculum</taxon>
    </lineage>
</organism>